<keyword evidence="6 22" id="KW-0732">Signal</keyword>
<dbReference type="PROSITE" id="PS51829">
    <property type="entry name" value="P_HOMO_B"/>
    <property type="match status" value="1"/>
</dbReference>
<feature type="region of interest" description="Disordered" evidence="21">
    <location>
        <begin position="188"/>
        <end position="208"/>
    </location>
</feature>
<sequence>MIFVTLLLLTLLTYVKLHDNNGHFTNDWVVRITGGNYVADELSRELGYRNLGELKGFKDTYLMRRIDHPQRSRRNSAVLTKRLSDDRRVIWAEQQVVKPRVKRGVIRTKRANRGFLYKDNCSNKFKDPFWSHQWYLCDTRDRQDLPRIDFNPSSVWDGLNITGRGIVLTVMDDGLEWNHTDILPNYDPEASWDSNDNDPDPFPRYDEYDSNNHGTRCAGEIAMVANNDKCGVGVAYNAKIGGIRMLDGDVSDAVESVSIAFRIDHIDIFSASWGPSDDGMTVDGPKRLAIEALEKGIFEGRNGKGVIYVWASGNGGSKGDNCNCDGYTSSIYTLSIGSASQHGRFPWYGEKCASTMASTFSSGAYTDQKISSTDLHNQCTDDHTGTSAAAPLAAGMIALVLEANGNLTWRDVQHIVVWTSDVEPLKDNNGWKRNAAGLMYNSRFGFGLMDAESMVKTALKWKSVPPKYITTAQSQTEFPQPLSSGREAEIYFETDCGENTENQVRYLEHVQVTVDVDYNRRGALELYLISPSGSRTMLLSKREKDKSAIGFKNWTFLTVHLWGEKCAGQYKLLIRDKIGQDNRGEVKKTILTLHGTKDMPEHMKGGKIYSKGSDIENIIDKSEFEDDVDNDTNDLSDKLSEIRESNEGNLDWDQLIGEKLRSLDQKNSDRFLSDFEEERNFDYVQEYY</sequence>
<dbReference type="InterPro" id="IPR008979">
    <property type="entry name" value="Galactose-bd-like_sf"/>
</dbReference>
<keyword evidence="4 20" id="KW-0645">Protease</keyword>
<dbReference type="PANTHER" id="PTHR42884">
    <property type="entry name" value="PROPROTEIN CONVERTASE SUBTILISIN/KEXIN-RELATED"/>
    <property type="match status" value="1"/>
</dbReference>
<comment type="catalytic activity">
    <reaction evidence="14">
        <text>Release of mature proteins from their proproteins by cleavage of -Arg-Xaa-Yaa-Arg-|-Zaa- bonds, where Xaa can be any amino acid and Yaa is Arg or Lys. Releases albumin, complement component C3 and von Willebrand factor from their respective precursors.</text>
        <dbReference type="EC" id="3.4.21.75"/>
    </reaction>
</comment>
<comment type="similarity">
    <text evidence="3">Belongs to the peptidase S8 family. Furin subfamily.</text>
</comment>
<evidence type="ECO:0000256" key="2">
    <source>
        <dbReference type="ARBA" id="ARBA00004653"/>
    </source>
</evidence>
<evidence type="ECO:0000256" key="1">
    <source>
        <dbReference type="ARBA" id="ARBA00001913"/>
    </source>
</evidence>
<feature type="active site" description="Charge relay system" evidence="19 20">
    <location>
        <position position="172"/>
    </location>
</feature>
<dbReference type="GO" id="GO:0005615">
    <property type="term" value="C:extracellular space"/>
    <property type="evidence" value="ECO:0007669"/>
    <property type="project" value="TreeGrafter"/>
</dbReference>
<dbReference type="SUPFAM" id="SSF54897">
    <property type="entry name" value="Protease propeptides/inhibitors"/>
    <property type="match status" value="1"/>
</dbReference>
<evidence type="ECO:0000256" key="11">
    <source>
        <dbReference type="ARBA" id="ARBA00023145"/>
    </source>
</evidence>
<evidence type="ECO:0000256" key="15">
    <source>
        <dbReference type="ARBA" id="ARBA00038993"/>
    </source>
</evidence>
<keyword evidence="8 20" id="KW-0720">Serine protease</keyword>
<feature type="active site" description="Charge relay system" evidence="19 20">
    <location>
        <position position="387"/>
    </location>
</feature>
<evidence type="ECO:0000313" key="24">
    <source>
        <dbReference type="EMBL" id="MBW20242.1"/>
    </source>
</evidence>
<dbReference type="PROSITE" id="PS51892">
    <property type="entry name" value="SUBTILASE"/>
    <property type="match status" value="1"/>
</dbReference>
<dbReference type="InterPro" id="IPR036852">
    <property type="entry name" value="Peptidase_S8/S53_dom_sf"/>
</dbReference>
<feature type="signal peptide" evidence="22">
    <location>
        <begin position="1"/>
        <end position="17"/>
    </location>
</feature>
<feature type="chain" id="PRO_5014465702" description="furin" evidence="22">
    <location>
        <begin position="18"/>
        <end position="688"/>
    </location>
</feature>
<dbReference type="EMBL" id="GFWZ01000252">
    <property type="protein sequence ID" value="MBW20242.1"/>
    <property type="molecule type" value="Transcribed_RNA"/>
</dbReference>
<keyword evidence="10" id="KW-0472">Membrane</keyword>
<evidence type="ECO:0000256" key="14">
    <source>
        <dbReference type="ARBA" id="ARBA00035756"/>
    </source>
</evidence>
<dbReference type="InterPro" id="IPR002884">
    <property type="entry name" value="P_dom"/>
</dbReference>
<organism evidence="24">
    <name type="scientific">Centruroides hentzi</name>
    <dbReference type="NCBI Taxonomy" id="88313"/>
    <lineage>
        <taxon>Eukaryota</taxon>
        <taxon>Metazoa</taxon>
        <taxon>Ecdysozoa</taxon>
        <taxon>Arthropoda</taxon>
        <taxon>Chelicerata</taxon>
        <taxon>Arachnida</taxon>
        <taxon>Scorpiones</taxon>
        <taxon>Buthida</taxon>
        <taxon>Buthoidea</taxon>
        <taxon>Buthidae</taxon>
        <taxon>Centruroides</taxon>
    </lineage>
</organism>
<dbReference type="Gene3D" id="3.30.70.850">
    <property type="entry name" value="Peptidase S8, pro-domain"/>
    <property type="match status" value="1"/>
</dbReference>
<evidence type="ECO:0000256" key="21">
    <source>
        <dbReference type="SAM" id="MobiDB-lite"/>
    </source>
</evidence>
<keyword evidence="7 20" id="KW-0378">Hydrolase</keyword>
<evidence type="ECO:0000256" key="20">
    <source>
        <dbReference type="PROSITE-ProRule" id="PRU01240"/>
    </source>
</evidence>
<feature type="domain" description="P/Homo B" evidence="23">
    <location>
        <begin position="463"/>
        <end position="599"/>
    </location>
</feature>
<dbReference type="CDD" id="cd04059">
    <property type="entry name" value="Peptidases_S8_Protein_convertases_Kexins_Furin-like"/>
    <property type="match status" value="1"/>
</dbReference>
<dbReference type="EC" id="3.4.21.75" evidence="15"/>
<keyword evidence="5" id="KW-0165">Cleavage on pair of basic residues</keyword>
<evidence type="ECO:0000256" key="17">
    <source>
        <dbReference type="ARBA" id="ARBA00076029"/>
    </source>
</evidence>
<evidence type="ECO:0000256" key="5">
    <source>
        <dbReference type="ARBA" id="ARBA00022685"/>
    </source>
</evidence>
<comment type="subcellular location">
    <subcellularLocation>
        <location evidence="2">Golgi apparatus membrane</location>
        <topology evidence="2">Multi-pass membrane protein</topology>
    </subcellularLocation>
</comment>
<evidence type="ECO:0000256" key="7">
    <source>
        <dbReference type="ARBA" id="ARBA00022801"/>
    </source>
</evidence>
<dbReference type="GO" id="GO:0097090">
    <property type="term" value="P:presynaptic membrane organization"/>
    <property type="evidence" value="ECO:0007669"/>
    <property type="project" value="UniProtKB-ARBA"/>
</dbReference>
<evidence type="ECO:0000256" key="16">
    <source>
        <dbReference type="ARBA" id="ARBA00053600"/>
    </source>
</evidence>
<evidence type="ECO:0000256" key="9">
    <source>
        <dbReference type="ARBA" id="ARBA00022837"/>
    </source>
</evidence>
<keyword evidence="9" id="KW-0106">Calcium</keyword>
<dbReference type="InterPro" id="IPR000209">
    <property type="entry name" value="Peptidase_S8/S53_dom"/>
</dbReference>
<name>A0A2I9LPB9_9SCOR</name>
<dbReference type="FunFam" id="3.40.50.200:FF:000001">
    <property type="entry name" value="Furin 2, isoform B"/>
    <property type="match status" value="1"/>
</dbReference>
<comment type="cofactor">
    <cofactor evidence="1">
        <name>Ca(2+)</name>
        <dbReference type="ChEBI" id="CHEBI:29108"/>
    </cofactor>
</comment>
<dbReference type="InterPro" id="IPR038466">
    <property type="entry name" value="S8_pro-domain_sf"/>
</dbReference>
<accession>A0A2I9LPB9</accession>
<evidence type="ECO:0000256" key="12">
    <source>
        <dbReference type="ARBA" id="ARBA00023157"/>
    </source>
</evidence>
<dbReference type="PANTHER" id="PTHR42884:SF14">
    <property type="entry name" value="NEUROENDOCRINE CONVERTASE 1"/>
    <property type="match status" value="1"/>
</dbReference>
<dbReference type="GO" id="GO:0016486">
    <property type="term" value="P:peptide hormone processing"/>
    <property type="evidence" value="ECO:0007669"/>
    <property type="project" value="TreeGrafter"/>
</dbReference>
<dbReference type="Pfam" id="PF16470">
    <property type="entry name" value="S8_pro-domain"/>
    <property type="match status" value="1"/>
</dbReference>
<dbReference type="Gene3D" id="3.40.50.200">
    <property type="entry name" value="Peptidase S8/S53 domain"/>
    <property type="match status" value="1"/>
</dbReference>
<dbReference type="GO" id="GO:0000139">
    <property type="term" value="C:Golgi membrane"/>
    <property type="evidence" value="ECO:0007669"/>
    <property type="project" value="UniProtKB-SubCell"/>
</dbReference>
<reference evidence="24" key="1">
    <citation type="journal article" date="2017" name="Toxicon">
        <title>Venom-gland transcriptomics and venom proteomics of the Hentz striped scorpion (Centruroides hentzi; Buthidae) reveal high toxin diversity in a harmless member of a lethal family.</title>
        <authorList>
            <person name="Ward M.J."/>
            <person name="Ellsworth S.A."/>
            <person name="Rokyta D.R."/>
        </authorList>
    </citation>
    <scope>NUCLEOTIDE SEQUENCE</scope>
    <source>
        <tissue evidence="24">Venom gland</tissue>
    </source>
</reference>
<evidence type="ECO:0000256" key="3">
    <source>
        <dbReference type="ARBA" id="ARBA00005325"/>
    </source>
</evidence>
<dbReference type="InterPro" id="IPR023828">
    <property type="entry name" value="Peptidase_S8_Ser-AS"/>
</dbReference>
<evidence type="ECO:0000256" key="8">
    <source>
        <dbReference type="ARBA" id="ARBA00022825"/>
    </source>
</evidence>
<evidence type="ECO:0000259" key="23">
    <source>
        <dbReference type="PROSITE" id="PS51829"/>
    </source>
</evidence>
<proteinExistence type="inferred from homology"/>
<dbReference type="GO" id="GO:0001941">
    <property type="term" value="P:postsynaptic membrane organization"/>
    <property type="evidence" value="ECO:0007669"/>
    <property type="project" value="UniProtKB-ARBA"/>
</dbReference>
<dbReference type="SUPFAM" id="SSF49785">
    <property type="entry name" value="Galactose-binding domain-like"/>
    <property type="match status" value="1"/>
</dbReference>
<evidence type="ECO:0000256" key="13">
    <source>
        <dbReference type="ARBA" id="ARBA00023180"/>
    </source>
</evidence>
<evidence type="ECO:0000256" key="4">
    <source>
        <dbReference type="ARBA" id="ARBA00022670"/>
    </source>
</evidence>
<dbReference type="Gene3D" id="2.60.120.260">
    <property type="entry name" value="Galactose-binding domain-like"/>
    <property type="match status" value="1"/>
</dbReference>
<dbReference type="FunFam" id="3.30.70.850:FF:000001">
    <property type="entry name" value="Proprotein convertase subtilisin/kexin type 5"/>
    <property type="match status" value="1"/>
</dbReference>
<dbReference type="GO" id="GO:0005886">
    <property type="term" value="C:plasma membrane"/>
    <property type="evidence" value="ECO:0007669"/>
    <property type="project" value="GOC"/>
</dbReference>
<dbReference type="GO" id="GO:0004252">
    <property type="term" value="F:serine-type endopeptidase activity"/>
    <property type="evidence" value="ECO:0007669"/>
    <property type="project" value="UniProtKB-UniRule"/>
</dbReference>
<dbReference type="PROSITE" id="PS00137">
    <property type="entry name" value="SUBTILASE_HIS"/>
    <property type="match status" value="1"/>
</dbReference>
<keyword evidence="13" id="KW-0325">Glycoprotein</keyword>
<evidence type="ECO:0000256" key="18">
    <source>
        <dbReference type="ARBA" id="ARBA00077026"/>
    </source>
</evidence>
<comment type="function">
    <text evidence="16">Furin is likely to represent the ubiquitous endoprotease activity within constitutive secretory pathways and capable of cleavage at the RX(K/R)R consensus motif.</text>
</comment>
<dbReference type="InterPro" id="IPR034182">
    <property type="entry name" value="Kexin/furin"/>
</dbReference>
<dbReference type="GO" id="GO:0043005">
    <property type="term" value="C:neuron projection"/>
    <property type="evidence" value="ECO:0007669"/>
    <property type="project" value="TreeGrafter"/>
</dbReference>
<protein>
    <recommendedName>
        <fullName evidence="15">furin</fullName>
        <ecNumber evidence="15">3.4.21.75</ecNumber>
    </recommendedName>
    <alternativeName>
        <fullName evidence="17">Kex2-like endoprotease 1</fullName>
    </alternativeName>
    <alternativeName>
        <fullName evidence="18">dKLIP-1</fullName>
    </alternativeName>
</protein>
<evidence type="ECO:0000256" key="6">
    <source>
        <dbReference type="ARBA" id="ARBA00022729"/>
    </source>
</evidence>
<evidence type="ECO:0000256" key="10">
    <source>
        <dbReference type="ARBA" id="ARBA00023136"/>
    </source>
</evidence>
<dbReference type="AlphaFoldDB" id="A0A2I9LPB9"/>
<dbReference type="InterPro" id="IPR022398">
    <property type="entry name" value="Peptidase_S8_His-AS"/>
</dbReference>
<dbReference type="PROSITE" id="PS00138">
    <property type="entry name" value="SUBTILASE_SER"/>
    <property type="match status" value="1"/>
</dbReference>
<keyword evidence="11" id="KW-0865">Zymogen</keyword>
<dbReference type="Pfam" id="PF01483">
    <property type="entry name" value="P_proprotein"/>
    <property type="match status" value="1"/>
</dbReference>
<dbReference type="InterPro" id="IPR015500">
    <property type="entry name" value="Peptidase_S8_subtilisin-rel"/>
</dbReference>
<feature type="active site" description="Charge relay system" evidence="19 20">
    <location>
        <position position="213"/>
    </location>
</feature>
<dbReference type="SUPFAM" id="SSF52743">
    <property type="entry name" value="Subtilisin-like"/>
    <property type="match status" value="1"/>
</dbReference>
<dbReference type="InterPro" id="IPR032815">
    <property type="entry name" value="S8_pro-domain"/>
</dbReference>
<dbReference type="GO" id="GO:0097688">
    <property type="term" value="P:glutamate receptor clustering"/>
    <property type="evidence" value="ECO:0007669"/>
    <property type="project" value="UniProtKB-ARBA"/>
</dbReference>
<dbReference type="PRINTS" id="PR00723">
    <property type="entry name" value="SUBTILISIN"/>
</dbReference>
<dbReference type="FunFam" id="2.60.120.260:FF:000006">
    <property type="entry name" value="Proprotein convertase subtilisin/kexin type 5"/>
    <property type="match status" value="1"/>
</dbReference>
<evidence type="ECO:0000256" key="22">
    <source>
        <dbReference type="SAM" id="SignalP"/>
    </source>
</evidence>
<dbReference type="GO" id="GO:0008039">
    <property type="term" value="P:synaptic target recognition"/>
    <property type="evidence" value="ECO:0007669"/>
    <property type="project" value="UniProtKB-ARBA"/>
</dbReference>
<keyword evidence="12" id="KW-1015">Disulfide bond</keyword>
<evidence type="ECO:0000256" key="19">
    <source>
        <dbReference type="PIRSR" id="PIRSR615500-1"/>
    </source>
</evidence>
<dbReference type="Pfam" id="PF00082">
    <property type="entry name" value="Peptidase_S8"/>
    <property type="match status" value="1"/>
</dbReference>